<sequence>MATTFELRVEMEDGTTHDVVADQRDVARFEVQEFGCSSVDMMSRISTAYRFMAWSVLTRRGETKLTWPKFDATCVEVIDMPDDEESAVPADAEDPGQPAPSA</sequence>
<organism evidence="2 3">
    <name type="scientific">Micromonospora tarensis</name>
    <dbReference type="NCBI Taxonomy" id="2806100"/>
    <lineage>
        <taxon>Bacteria</taxon>
        <taxon>Bacillati</taxon>
        <taxon>Actinomycetota</taxon>
        <taxon>Actinomycetes</taxon>
        <taxon>Micromonosporales</taxon>
        <taxon>Micromonosporaceae</taxon>
        <taxon>Micromonospora</taxon>
    </lineage>
</organism>
<evidence type="ECO:0000313" key="2">
    <source>
        <dbReference type="EMBL" id="MBM0274134.1"/>
    </source>
</evidence>
<evidence type="ECO:0000313" key="3">
    <source>
        <dbReference type="Proteomes" id="UP000622245"/>
    </source>
</evidence>
<gene>
    <name evidence="2" type="ORF">JM949_00975</name>
</gene>
<feature type="region of interest" description="Disordered" evidence="1">
    <location>
        <begin position="81"/>
        <end position="102"/>
    </location>
</feature>
<reference evidence="2 3" key="1">
    <citation type="submission" date="2021-01" db="EMBL/GenBank/DDBJ databases">
        <title>Draft genome sequence of Micromonospora sp. strain STR1s_6.</title>
        <authorList>
            <person name="Karlyshev A."/>
            <person name="Jawad R."/>
        </authorList>
    </citation>
    <scope>NUCLEOTIDE SEQUENCE [LARGE SCALE GENOMIC DNA]</scope>
    <source>
        <strain evidence="2 3">STR1S-6</strain>
    </source>
</reference>
<evidence type="ECO:0000256" key="1">
    <source>
        <dbReference type="SAM" id="MobiDB-lite"/>
    </source>
</evidence>
<protein>
    <submittedName>
        <fullName evidence="2">Uncharacterized protein</fullName>
    </submittedName>
</protein>
<comment type="caution">
    <text evidence="2">The sequence shown here is derived from an EMBL/GenBank/DDBJ whole genome shotgun (WGS) entry which is preliminary data.</text>
</comment>
<accession>A0ABS1Y9R1</accession>
<proteinExistence type="predicted"/>
<dbReference type="EMBL" id="JAEVHL010000002">
    <property type="protein sequence ID" value="MBM0274134.1"/>
    <property type="molecule type" value="Genomic_DNA"/>
</dbReference>
<name>A0ABS1Y9R1_9ACTN</name>
<keyword evidence="3" id="KW-1185">Reference proteome</keyword>
<dbReference type="RefSeq" id="WP_203146564.1">
    <property type="nucleotide sequence ID" value="NZ_JAEVHL010000002.1"/>
</dbReference>
<feature type="compositionally biased region" description="Acidic residues" evidence="1">
    <location>
        <begin position="81"/>
        <end position="94"/>
    </location>
</feature>
<dbReference type="Proteomes" id="UP000622245">
    <property type="component" value="Unassembled WGS sequence"/>
</dbReference>